<evidence type="ECO:0000313" key="6">
    <source>
        <dbReference type="EMBL" id="GLV54310.1"/>
    </source>
</evidence>
<evidence type="ECO:0000256" key="2">
    <source>
        <dbReference type="ARBA" id="ARBA00022741"/>
    </source>
</evidence>
<dbReference type="InterPro" id="IPR027417">
    <property type="entry name" value="P-loop_NTPase"/>
</dbReference>
<dbReference type="Proteomes" id="UP001344906">
    <property type="component" value="Unassembled WGS sequence"/>
</dbReference>
<evidence type="ECO:0000256" key="1">
    <source>
        <dbReference type="ARBA" id="ARBA00008059"/>
    </source>
</evidence>
<dbReference type="Gene3D" id="3.40.50.300">
    <property type="entry name" value="P-loop containing nucleotide triphosphate hydrolases"/>
    <property type="match status" value="1"/>
</dbReference>
<keyword evidence="3" id="KW-0067">ATP-binding</keyword>
<dbReference type="NCBIfam" id="NF038214">
    <property type="entry name" value="IS21_help_AAA"/>
    <property type="match status" value="1"/>
</dbReference>
<feature type="domain" description="AAA+ ATPase" evidence="4">
    <location>
        <begin position="94"/>
        <end position="227"/>
    </location>
</feature>
<dbReference type="SUPFAM" id="SSF52540">
    <property type="entry name" value="P-loop containing nucleoside triphosphate hydrolases"/>
    <property type="match status" value="1"/>
</dbReference>
<comment type="similarity">
    <text evidence="1">Belongs to the IS21/IS1162 putative ATP-binding protein family.</text>
</comment>
<dbReference type="CDD" id="cd00009">
    <property type="entry name" value="AAA"/>
    <property type="match status" value="1"/>
</dbReference>
<dbReference type="EMBL" id="BSRI01000001">
    <property type="protein sequence ID" value="GLV54425.1"/>
    <property type="molecule type" value="Genomic_DNA"/>
</dbReference>
<evidence type="ECO:0000313" key="7">
    <source>
        <dbReference type="EMBL" id="GLV54425.1"/>
    </source>
</evidence>
<evidence type="ECO:0000313" key="5">
    <source>
        <dbReference type="EMBL" id="GLV53312.1"/>
    </source>
</evidence>
<organism evidence="6 8">
    <name type="scientific">Dictyobacter halimunensis</name>
    <dbReference type="NCBI Taxonomy" id="3026934"/>
    <lineage>
        <taxon>Bacteria</taxon>
        <taxon>Bacillati</taxon>
        <taxon>Chloroflexota</taxon>
        <taxon>Ktedonobacteria</taxon>
        <taxon>Ktedonobacterales</taxon>
        <taxon>Dictyobacteraceae</taxon>
        <taxon>Dictyobacter</taxon>
    </lineage>
</organism>
<dbReference type="RefSeq" id="WP_338246817.1">
    <property type="nucleotide sequence ID" value="NZ_BSRI01000001.1"/>
</dbReference>
<gene>
    <name evidence="5" type="ORF">KDH_01670</name>
    <name evidence="6" type="ORF">KDH_11580</name>
    <name evidence="7" type="ORF">KDH_12720</name>
</gene>
<dbReference type="Pfam" id="PF01695">
    <property type="entry name" value="IstB_IS21"/>
    <property type="match status" value="1"/>
</dbReference>
<dbReference type="EMBL" id="BSRI01000001">
    <property type="protein sequence ID" value="GLV54310.1"/>
    <property type="molecule type" value="Genomic_DNA"/>
</dbReference>
<name>A0ABQ6FJG9_9CHLR</name>
<evidence type="ECO:0000259" key="4">
    <source>
        <dbReference type="SMART" id="SM00382"/>
    </source>
</evidence>
<keyword evidence="2" id="KW-0547">Nucleotide-binding</keyword>
<dbReference type="InterPro" id="IPR003593">
    <property type="entry name" value="AAA+_ATPase"/>
</dbReference>
<dbReference type="InterPro" id="IPR002611">
    <property type="entry name" value="IstB_ATP-bd"/>
</dbReference>
<evidence type="ECO:0000313" key="8">
    <source>
        <dbReference type="Proteomes" id="UP001344906"/>
    </source>
</evidence>
<dbReference type="InterPro" id="IPR047661">
    <property type="entry name" value="IstB"/>
</dbReference>
<protein>
    <submittedName>
        <fullName evidence="6">ATPase AAA</fullName>
    </submittedName>
</protein>
<dbReference type="PANTHER" id="PTHR30050">
    <property type="entry name" value="CHROMOSOMAL REPLICATION INITIATOR PROTEIN DNAA"/>
    <property type="match status" value="1"/>
</dbReference>
<dbReference type="EMBL" id="BSRI01000001">
    <property type="protein sequence ID" value="GLV53312.1"/>
    <property type="molecule type" value="Genomic_DNA"/>
</dbReference>
<keyword evidence="8" id="KW-1185">Reference proteome</keyword>
<dbReference type="PIRSF" id="PIRSF003073">
    <property type="entry name" value="DNAC_TnpB_IstB"/>
    <property type="match status" value="1"/>
</dbReference>
<proteinExistence type="inferred from homology"/>
<sequence length="267" mass="29217">MKQSIYHQLHLTSLEVALPQLLQEASTQQWTYETLLQRALTTELEGREQKAIARRLKAARLPSAKTLEGFDFSFQPSLSERRLRELADLSFVRTCTNIVLLGPPGTGKTHLSVALANRALTAGHSVLFTTLSELAHALSTASHPGLVRSRLRHYITPSVLVIDEVGYTTLSQEQARYFFELVTARYEHGSIILTSNTSFASWGTLLGDDVLATALLDRLLHHAEVIAINGRSYRMKERQMDRAGVPAPAEATLSATGARAAGVGASA</sequence>
<dbReference type="PANTHER" id="PTHR30050:SF4">
    <property type="entry name" value="ATP-BINDING PROTEIN RV3427C IN INSERTION SEQUENCE-RELATED"/>
    <property type="match status" value="1"/>
</dbReference>
<accession>A0ABQ6FJG9</accession>
<reference evidence="6 8" key="1">
    <citation type="submission" date="2023-02" db="EMBL/GenBank/DDBJ databases">
        <title>Dictyobacter halimunensis sp. nov., a new member of the class Ktedonobacteria from forest soil in a geothermal area.</title>
        <authorList>
            <person name="Rachmania M.K."/>
            <person name="Ningsih F."/>
            <person name="Sakai Y."/>
            <person name="Yabe S."/>
            <person name="Yokota A."/>
            <person name="Sjamsuridzal W."/>
        </authorList>
    </citation>
    <scope>NUCLEOTIDE SEQUENCE [LARGE SCALE GENOMIC DNA]</scope>
    <source>
        <strain evidence="6 8">S3.2.2.5</strain>
    </source>
</reference>
<dbReference type="InterPro" id="IPR028350">
    <property type="entry name" value="DNAC/IstB-like"/>
</dbReference>
<dbReference type="SMART" id="SM00382">
    <property type="entry name" value="AAA"/>
    <property type="match status" value="1"/>
</dbReference>
<evidence type="ECO:0000256" key="3">
    <source>
        <dbReference type="ARBA" id="ARBA00022840"/>
    </source>
</evidence>
<comment type="caution">
    <text evidence="6">The sequence shown here is derived from an EMBL/GenBank/DDBJ whole genome shotgun (WGS) entry which is preliminary data.</text>
</comment>